<sequence length="209" mass="23714">MSITYESNEHASIVSSFGQDFGVGFEKVAKIYSPDADGNCGYRAISMAIYGNQNSWKEVKEQVLKTYQKYKDTLYANRVEDSDIFEKSLSCNLSPCPIQYWFNTTGCPQIAADAFVRSIVVFSKTSFNGKPFKTSNFFAPLASEPTNYPVINILLDHNHFYLIETARTKIGRPVKFPIPVLNPYHKALVKRNSTLCARDYSIYNCNCIY</sequence>
<evidence type="ECO:0000313" key="2">
    <source>
        <dbReference type="Proteomes" id="UP000242254"/>
    </source>
</evidence>
<proteinExistence type="predicted"/>
<organism evidence="1 2">
    <name type="scientific">Rhizopus microsporus ATCC 52813</name>
    <dbReference type="NCBI Taxonomy" id="1340429"/>
    <lineage>
        <taxon>Eukaryota</taxon>
        <taxon>Fungi</taxon>
        <taxon>Fungi incertae sedis</taxon>
        <taxon>Mucoromycota</taxon>
        <taxon>Mucoromycotina</taxon>
        <taxon>Mucoromycetes</taxon>
        <taxon>Mucorales</taxon>
        <taxon>Mucorineae</taxon>
        <taxon>Rhizopodaceae</taxon>
        <taxon>Rhizopus</taxon>
    </lineage>
</organism>
<dbReference type="RefSeq" id="XP_023461369.1">
    <property type="nucleotide sequence ID" value="XM_023612443.1"/>
</dbReference>
<gene>
    <name evidence="1" type="ORF">RHIMIDRAFT_274246</name>
</gene>
<name>A0A2G4SFW2_RHIZD</name>
<keyword evidence="2" id="KW-1185">Reference proteome</keyword>
<evidence type="ECO:0000313" key="1">
    <source>
        <dbReference type="EMBL" id="PHZ07661.1"/>
    </source>
</evidence>
<evidence type="ECO:0008006" key="3">
    <source>
        <dbReference type="Google" id="ProtNLM"/>
    </source>
</evidence>
<dbReference type="CDD" id="cd22744">
    <property type="entry name" value="OTU"/>
    <property type="match status" value="1"/>
</dbReference>
<dbReference type="AlphaFoldDB" id="A0A2G4SFW2"/>
<dbReference type="Gene3D" id="3.90.70.80">
    <property type="match status" value="1"/>
</dbReference>
<dbReference type="EMBL" id="KZ303873">
    <property type="protein sequence ID" value="PHZ07661.1"/>
    <property type="molecule type" value="Genomic_DNA"/>
</dbReference>
<dbReference type="STRING" id="1340429.A0A2G4SFW2"/>
<reference evidence="1 2" key="1">
    <citation type="journal article" date="2016" name="Proc. Natl. Acad. Sci. U.S.A.">
        <title>Lipid metabolic changes in an early divergent fungus govern the establishment of a mutualistic symbiosis with endobacteria.</title>
        <authorList>
            <person name="Lastovetsky O.A."/>
            <person name="Gaspar M.L."/>
            <person name="Mondo S.J."/>
            <person name="LaButti K.M."/>
            <person name="Sandor L."/>
            <person name="Grigoriev I.V."/>
            <person name="Henry S.A."/>
            <person name="Pawlowska T.E."/>
        </authorList>
    </citation>
    <scope>NUCLEOTIDE SEQUENCE [LARGE SCALE GENOMIC DNA]</scope>
    <source>
        <strain evidence="1 2">ATCC 52813</strain>
    </source>
</reference>
<accession>A0A2G4SFW2</accession>
<dbReference type="Proteomes" id="UP000242254">
    <property type="component" value="Unassembled WGS sequence"/>
</dbReference>
<dbReference type="GeneID" id="35443432"/>
<protein>
    <recommendedName>
        <fullName evidence="3">OTU domain-containing protein</fullName>
    </recommendedName>
</protein>